<dbReference type="PROSITE" id="PS00198">
    <property type="entry name" value="4FE4S_FER_1"/>
    <property type="match status" value="2"/>
</dbReference>
<evidence type="ECO:0000313" key="2">
    <source>
        <dbReference type="EMBL" id="QEE16953.1"/>
    </source>
</evidence>
<sequence>MEFQRYTINKSDFQQLLKHLLKEKIVDKILSGEKKRNRFAIIPKYVTNPAEIDEFPLSQLLVYGYSRTDSASNSLLHTKESLNTKIGVIGRACDVRALIELDKKMQVNLENLFIISFHDVGYIPNKYLTKNFKKNNIDESNIAHEWLTPTELILKMKKGKNIKIPLGPDVKITDNCTRCIQKSHPLADFLIGTYTIFEKSEDYILTAQSSRAKNIIEKLKWQDKIIDEKLNAQYEKEAEDIILNCTATREKELSEFLANEDRFNLFIKCTGCGMCVKSCPVCFCTVCNLTEQVRAKTMDKVSFVMTRFTHVGDTCVECGRCQSNCPVNLPLTLVFQSLRDKFKKERGYESGVNKSQKVLHLDVK</sequence>
<accession>A0A5B9DDV7</accession>
<dbReference type="InterPro" id="IPR017896">
    <property type="entry name" value="4Fe4S_Fe-S-bd"/>
</dbReference>
<dbReference type="InterPro" id="IPR017900">
    <property type="entry name" value="4Fe4S_Fe_S_CS"/>
</dbReference>
<evidence type="ECO:0000313" key="3">
    <source>
        <dbReference type="Proteomes" id="UP000321408"/>
    </source>
</evidence>
<dbReference type="KEGG" id="psyt:DSAG12_02784"/>
<dbReference type="EMBL" id="CP042905">
    <property type="protein sequence ID" value="QEE16953.1"/>
    <property type="molecule type" value="Genomic_DNA"/>
</dbReference>
<dbReference type="GeneID" id="41330763"/>
<name>A0A5B9DDV7_9ARCH</name>
<dbReference type="AlphaFoldDB" id="A0A5B9DDV7"/>
<dbReference type="Pfam" id="PF13183">
    <property type="entry name" value="Fer4_8"/>
    <property type="match status" value="1"/>
</dbReference>
<dbReference type="Gene3D" id="3.30.70.20">
    <property type="match status" value="1"/>
</dbReference>
<dbReference type="InterPro" id="IPR007525">
    <property type="entry name" value="FrhB_FdhB_C"/>
</dbReference>
<dbReference type="PROSITE" id="PS51379">
    <property type="entry name" value="4FE4S_FER_2"/>
    <property type="match status" value="2"/>
</dbReference>
<dbReference type="Proteomes" id="UP000321408">
    <property type="component" value="Chromosome"/>
</dbReference>
<gene>
    <name evidence="2" type="ORF">DSAG12_02784</name>
</gene>
<organism evidence="2 3">
    <name type="scientific">Promethearchaeum syntrophicum</name>
    <dbReference type="NCBI Taxonomy" id="2594042"/>
    <lineage>
        <taxon>Archaea</taxon>
        <taxon>Promethearchaeati</taxon>
        <taxon>Promethearchaeota</taxon>
        <taxon>Promethearchaeia</taxon>
        <taxon>Promethearchaeales</taxon>
        <taxon>Promethearchaeaceae</taxon>
        <taxon>Promethearchaeum</taxon>
    </lineage>
</organism>
<keyword evidence="3" id="KW-1185">Reference proteome</keyword>
<dbReference type="Pfam" id="PF04432">
    <property type="entry name" value="FrhB_FdhB_C"/>
    <property type="match status" value="1"/>
</dbReference>
<protein>
    <submittedName>
        <fullName evidence="2">Coenzyme F420 hydrogenase/dehydrogenase, beta subunit C-terminal domain</fullName>
    </submittedName>
</protein>
<dbReference type="GO" id="GO:0016491">
    <property type="term" value="F:oxidoreductase activity"/>
    <property type="evidence" value="ECO:0007669"/>
    <property type="project" value="UniProtKB-ARBA"/>
</dbReference>
<proteinExistence type="predicted"/>
<reference evidence="2 3" key="2">
    <citation type="journal article" date="2024" name="Int. J. Syst. Evol. Microbiol.">
        <title>Promethearchaeum syntrophicum gen. nov., sp. nov., an anaerobic, obligately syntrophic archaeon, the first isolate of the lineage 'Asgard' archaea, and proposal of the new archaeal phylum Promethearchaeota phyl. nov. and kingdom Promethearchaeati regn. nov.</title>
        <authorList>
            <person name="Imachi H."/>
            <person name="Nobu M.K."/>
            <person name="Kato S."/>
            <person name="Takaki Y."/>
            <person name="Miyazaki M."/>
            <person name="Miyata M."/>
            <person name="Ogawara M."/>
            <person name="Saito Y."/>
            <person name="Sakai S."/>
            <person name="Tahara Y.O."/>
            <person name="Takano Y."/>
            <person name="Tasumi E."/>
            <person name="Uematsu K."/>
            <person name="Yoshimura T."/>
            <person name="Itoh T."/>
            <person name="Ohkuma M."/>
            <person name="Takai K."/>
        </authorList>
    </citation>
    <scope>NUCLEOTIDE SEQUENCE [LARGE SCALE GENOMIC DNA]</scope>
    <source>
        <strain evidence="2 3">MK-D1</strain>
    </source>
</reference>
<dbReference type="RefSeq" id="WP_147663876.1">
    <property type="nucleotide sequence ID" value="NZ_CP042905.2"/>
</dbReference>
<dbReference type="SUPFAM" id="SSF46548">
    <property type="entry name" value="alpha-helical ferredoxin"/>
    <property type="match status" value="1"/>
</dbReference>
<reference evidence="2 3" key="1">
    <citation type="journal article" date="2020" name="Nature">
        <title>Isolation of an archaeon at the prokaryote-eukaryote interface.</title>
        <authorList>
            <person name="Imachi H."/>
            <person name="Nobu M.K."/>
            <person name="Nakahara N."/>
            <person name="Morono Y."/>
            <person name="Ogawara M."/>
            <person name="Takaki Y."/>
            <person name="Takano Y."/>
            <person name="Uematsu K."/>
            <person name="Ikuta T."/>
            <person name="Ito M."/>
            <person name="Matsui Y."/>
            <person name="Miyazaki M."/>
            <person name="Murata K."/>
            <person name="Saito Y."/>
            <person name="Sakai S."/>
            <person name="Song C."/>
            <person name="Tasumi E."/>
            <person name="Yamanaka Y."/>
            <person name="Yamaguchi T."/>
            <person name="Kamagata Y."/>
            <person name="Tamaki H."/>
            <person name="Takai K."/>
        </authorList>
    </citation>
    <scope>NUCLEOTIDE SEQUENCE [LARGE SCALE GENOMIC DNA]</scope>
    <source>
        <strain evidence="2 3">MK-D1</strain>
    </source>
</reference>
<feature type="domain" description="4Fe-4S ferredoxin-type" evidence="1">
    <location>
        <begin position="306"/>
        <end position="336"/>
    </location>
</feature>
<dbReference type="OrthoDB" id="35334at2157"/>
<evidence type="ECO:0000259" key="1">
    <source>
        <dbReference type="PROSITE" id="PS51379"/>
    </source>
</evidence>
<feature type="domain" description="4Fe-4S ferredoxin-type" evidence="1">
    <location>
        <begin position="259"/>
        <end position="281"/>
    </location>
</feature>